<proteinExistence type="predicted"/>
<dbReference type="Proteomes" id="UP000218069">
    <property type="component" value="Unassembled WGS sequence"/>
</dbReference>
<gene>
    <name evidence="1" type="ORF">SAMN06295945_1678</name>
</gene>
<dbReference type="NCBIfam" id="TIGR02001">
    <property type="entry name" value="gcw_chp"/>
    <property type="match status" value="1"/>
</dbReference>
<dbReference type="Pfam" id="PF09694">
    <property type="entry name" value="Gcw_chp"/>
    <property type="match status" value="1"/>
</dbReference>
<accession>A0A240E1J2</accession>
<dbReference type="EMBL" id="OANS01000004">
    <property type="protein sequence ID" value="SNX29308.1"/>
    <property type="molecule type" value="Genomic_DNA"/>
</dbReference>
<dbReference type="AlphaFoldDB" id="A0A240E1J2"/>
<name>A0A240E1J2_9BURK</name>
<evidence type="ECO:0000313" key="1">
    <source>
        <dbReference type="EMBL" id="SNX29308.1"/>
    </source>
</evidence>
<sequence length="267" mass="28913">MIYYRKTLFGSGPKLTAVQDYRSYGIDQSHGLPALQIELGTVLPNHFYVGMFNSNVTSGAGFPGGSLETDLFVGWFHEVNDYHINAGVYGTIYPGSNVQNYVSSPIYPSITSGMVHNGDVFVAVRKGPITIQENLTFTNFSSYKSPTGATTAGSSYTNITGAFPMSTWTWANGGWSLMAHTGYQFFNHYSAGSYFDWQLGISKQIDRTWSVNLSYIQTNARGNCNVAATSAQPYCYAKYQNANGTGTGSNINAGGPTAVLSITATNF</sequence>
<organism evidence="1 2">
    <name type="scientific">Polynucleobacter meluiroseus</name>
    <dbReference type="NCBI Taxonomy" id="1938814"/>
    <lineage>
        <taxon>Bacteria</taxon>
        <taxon>Pseudomonadati</taxon>
        <taxon>Pseudomonadota</taxon>
        <taxon>Betaproteobacteria</taxon>
        <taxon>Burkholderiales</taxon>
        <taxon>Burkholderiaceae</taxon>
        <taxon>Polynucleobacter</taxon>
    </lineage>
</organism>
<dbReference type="InterPro" id="IPR010239">
    <property type="entry name" value="CHP02001"/>
</dbReference>
<protein>
    <recommendedName>
        <fullName evidence="3">Porin</fullName>
    </recommendedName>
</protein>
<evidence type="ECO:0000313" key="2">
    <source>
        <dbReference type="Proteomes" id="UP000218069"/>
    </source>
</evidence>
<reference evidence="2" key="1">
    <citation type="submission" date="2017-08" db="EMBL/GenBank/DDBJ databases">
        <authorList>
            <person name="Varghese N."/>
            <person name="Submissions S."/>
        </authorList>
    </citation>
    <scope>NUCLEOTIDE SEQUENCE [LARGE SCALE GENOMIC DNA]</scope>
    <source>
        <strain evidence="2">AP-Melu-1000-B4</strain>
    </source>
</reference>
<dbReference type="OrthoDB" id="9793561at2"/>
<evidence type="ECO:0008006" key="3">
    <source>
        <dbReference type="Google" id="ProtNLM"/>
    </source>
</evidence>
<keyword evidence="2" id="KW-1185">Reference proteome</keyword>